<evidence type="ECO:0000256" key="1">
    <source>
        <dbReference type="ARBA" id="ARBA00004192"/>
    </source>
</evidence>
<keyword evidence="10" id="KW-0687">Ribonucleoprotein</keyword>
<evidence type="ECO:0000313" key="13">
    <source>
        <dbReference type="EMBL" id="AOX47526.1"/>
    </source>
</evidence>
<dbReference type="Gene3D" id="1.10.3610.10">
    <property type="entry name" value="Nucleoprotein"/>
    <property type="match status" value="1"/>
</dbReference>
<evidence type="ECO:0000256" key="2">
    <source>
        <dbReference type="ARBA" id="ARBA00004328"/>
    </source>
</evidence>
<dbReference type="InterPro" id="IPR035961">
    <property type="entry name" value="Rhabdovirus_nucleoprotein-like"/>
</dbReference>
<dbReference type="GO" id="GO:0030430">
    <property type="term" value="C:host cell cytoplasm"/>
    <property type="evidence" value="ECO:0007669"/>
    <property type="project" value="UniProtKB-SubCell"/>
</dbReference>
<reference evidence="13" key="1">
    <citation type="submission" date="2016-09" db="EMBL/GenBank/DDBJ databases">
        <title>Genome sequences of viruses from moths from Washington state.</title>
        <authorList>
            <person name="Greninger A.L."/>
            <person name="Makhsous N."/>
            <person name="Jerome K.R."/>
            <person name="Droppers D."/>
        </authorList>
    </citation>
    <scope>NUCLEOTIDE SEQUENCE</scope>
    <source>
        <strain evidence="13">SP2</strain>
    </source>
</reference>
<dbReference type="InterPro" id="IPR000448">
    <property type="entry name" value="Rhabdo_ncapsid"/>
</dbReference>
<dbReference type="GO" id="GO:0019029">
    <property type="term" value="C:helical viral capsid"/>
    <property type="evidence" value="ECO:0007669"/>
    <property type="project" value="UniProtKB-KW"/>
</dbReference>
<protein>
    <recommendedName>
        <fullName evidence="3">Nucleoprotein</fullName>
    </recommendedName>
    <alternativeName>
        <fullName evidence="11">Nucleocapsid protein</fullName>
    </alternativeName>
</protein>
<keyword evidence="4" id="KW-1139">Helical capsid protein</keyword>
<dbReference type="Pfam" id="PF00945">
    <property type="entry name" value="Rhabdo_ncap"/>
    <property type="match status" value="1"/>
</dbReference>
<keyword evidence="7" id="KW-0694">RNA-binding</keyword>
<evidence type="ECO:0000256" key="4">
    <source>
        <dbReference type="ARBA" id="ARBA00022497"/>
    </source>
</evidence>
<sequence length="427" mass="48546">MDFMTRVSTKKVITPRAPTSKLDVQYPHAFFSDPPTKPILNFILTSNSLQESAELVYQGILNNSIDLDYAKTFLYYFGLTMTDRLTEDWTSYGVKIGAIHEEVNAWCMYSRSTTVTKKDGVSAPVRPELYPKIALVLLSIYRFIRIANQEYRSNMIQRMNAQIESGTSSALAISETLAVYTSWQGDRIFNKLVAGIDMFLMRFPQHQWGHLRLGTIGSRFRDCAALLSYGYLMKQLGTSKSIEILDWVFVESIGDDIDQMMKKEEELDQPYSYFPYQVDMGLVHKSAFSTVANPHFYFFAHAIGTLLLSERSKNAIQVLDGSIPNILYNAIIVAFVHSKSHSIEKVYTAEGKALVVESETPDETTETDSDVYSSKNASEWFVFLRTLKGELPARIHSFFKRSISKLTNVREGTIAQFLQKDPVYSEI</sequence>
<dbReference type="SUPFAM" id="SSF140809">
    <property type="entry name" value="Rhabdovirus nucleoprotein-like"/>
    <property type="match status" value="1"/>
</dbReference>
<dbReference type="GO" id="GO:0003723">
    <property type="term" value="F:RNA binding"/>
    <property type="evidence" value="ECO:0007669"/>
    <property type="project" value="UniProtKB-KW"/>
</dbReference>
<dbReference type="InterPro" id="IPR023331">
    <property type="entry name" value="Rhabdovirus_ncapsid_C"/>
</dbReference>
<organism evidence="13">
    <name type="scientific">Orgi virus</name>
    <dbReference type="NCBI Taxonomy" id="1911434"/>
    <lineage>
        <taxon>Viruses</taxon>
        <taxon>Riboviria</taxon>
        <taxon>Orthornavirae</taxon>
        <taxon>Negarnaviricota</taxon>
        <taxon>Haploviricotina</taxon>
        <taxon>Monjiviricetes</taxon>
        <taxon>Mononegavirales</taxon>
        <taxon>Rhabdoviridae</taxon>
        <taxon>Alpharhabdovirinae</taxon>
        <taxon>Alphapaprhavirus</taxon>
        <taxon>Alphapaprhavirus orgi</taxon>
    </lineage>
</organism>
<keyword evidence="8 13" id="KW-0543">Viral nucleoprotein</keyword>
<evidence type="ECO:0000256" key="5">
    <source>
        <dbReference type="ARBA" id="ARBA00022561"/>
    </source>
</evidence>
<evidence type="ECO:0000256" key="9">
    <source>
        <dbReference type="ARBA" id="ARBA00023200"/>
    </source>
</evidence>
<evidence type="ECO:0000256" key="6">
    <source>
        <dbReference type="ARBA" id="ARBA00022844"/>
    </source>
</evidence>
<proteinExistence type="predicted"/>
<accession>A0A2Z2CGJ2</accession>
<evidence type="ECO:0000256" key="3">
    <source>
        <dbReference type="ARBA" id="ARBA00014389"/>
    </source>
</evidence>
<dbReference type="GO" id="GO:1990904">
    <property type="term" value="C:ribonucleoprotein complex"/>
    <property type="evidence" value="ECO:0007669"/>
    <property type="project" value="UniProtKB-KW"/>
</dbReference>
<feature type="domain" description="Rhabdovirus nucleocapsid" evidence="12">
    <location>
        <begin position="10"/>
        <end position="406"/>
    </location>
</feature>
<keyword evidence="5" id="KW-0167">Capsid protein</keyword>
<keyword evidence="6" id="KW-0946">Virion</keyword>
<evidence type="ECO:0000256" key="10">
    <source>
        <dbReference type="ARBA" id="ARBA00023274"/>
    </source>
</evidence>
<dbReference type="EMBL" id="KX852387">
    <property type="protein sequence ID" value="AOX47526.1"/>
    <property type="molecule type" value="Genomic_RNA"/>
</dbReference>
<dbReference type="InterPro" id="IPR023330">
    <property type="entry name" value="Rhabdovirus_ncapsid_N"/>
</dbReference>
<name>A0A2Z2CGJ2_9RHAB</name>
<evidence type="ECO:0000259" key="12">
    <source>
        <dbReference type="Pfam" id="PF00945"/>
    </source>
</evidence>
<keyword evidence="9" id="KW-1035">Host cytoplasm</keyword>
<evidence type="ECO:0000256" key="7">
    <source>
        <dbReference type="ARBA" id="ARBA00022884"/>
    </source>
</evidence>
<evidence type="ECO:0000256" key="8">
    <source>
        <dbReference type="ARBA" id="ARBA00023086"/>
    </source>
</evidence>
<comment type="subcellular location">
    <subcellularLocation>
        <location evidence="1">Host cytoplasm</location>
    </subcellularLocation>
    <subcellularLocation>
        <location evidence="2">Virion</location>
    </subcellularLocation>
</comment>
<dbReference type="Gene3D" id="1.10.3570.10">
    <property type="entry name" value="Rhabdovirus nucleocapsid protein like domain"/>
    <property type="match status" value="1"/>
</dbReference>
<dbReference type="GO" id="GO:0019013">
    <property type="term" value="C:viral nucleocapsid"/>
    <property type="evidence" value="ECO:0007669"/>
    <property type="project" value="UniProtKB-KW"/>
</dbReference>
<evidence type="ECO:0000256" key="11">
    <source>
        <dbReference type="ARBA" id="ARBA00033344"/>
    </source>
</evidence>